<name>A0A3L7A433_9HYPH</name>
<keyword evidence="7" id="KW-0732">Signal</keyword>
<organism evidence="20 21">
    <name type="scientific">Xanthobacter tagetidis</name>
    <dbReference type="NCBI Taxonomy" id="60216"/>
    <lineage>
        <taxon>Bacteria</taxon>
        <taxon>Pseudomonadati</taxon>
        <taxon>Pseudomonadota</taxon>
        <taxon>Alphaproteobacteria</taxon>
        <taxon>Hyphomicrobiales</taxon>
        <taxon>Xanthobacteraceae</taxon>
        <taxon>Xanthobacter</taxon>
    </lineage>
</organism>
<keyword evidence="13 14" id="KW-0998">Cell outer membrane</keyword>
<keyword evidence="9" id="KW-0406">Ion transport</keyword>
<feature type="region of interest" description="Disordered" evidence="17">
    <location>
        <begin position="1"/>
        <end position="33"/>
    </location>
</feature>
<feature type="domain" description="TonB-dependent receptor plug" evidence="19">
    <location>
        <begin position="97"/>
        <end position="197"/>
    </location>
</feature>
<dbReference type="GO" id="GO:0009279">
    <property type="term" value="C:cell outer membrane"/>
    <property type="evidence" value="ECO:0007669"/>
    <property type="project" value="UniProtKB-SubCell"/>
</dbReference>
<keyword evidence="11 14" id="KW-0472">Membrane</keyword>
<dbReference type="PROSITE" id="PS52016">
    <property type="entry name" value="TONB_DEPENDENT_REC_3"/>
    <property type="match status" value="1"/>
</dbReference>
<dbReference type="EMBL" id="RCTF01000016">
    <property type="protein sequence ID" value="RLP75113.1"/>
    <property type="molecule type" value="Genomic_DNA"/>
</dbReference>
<dbReference type="SUPFAM" id="SSF56935">
    <property type="entry name" value="Porins"/>
    <property type="match status" value="1"/>
</dbReference>
<keyword evidence="8" id="KW-0408">Iron</keyword>
<dbReference type="GO" id="GO:0015891">
    <property type="term" value="P:siderophore transport"/>
    <property type="evidence" value="ECO:0007669"/>
    <property type="project" value="InterPro"/>
</dbReference>
<keyword evidence="5" id="KW-0410">Iron transport</keyword>
<dbReference type="InterPro" id="IPR010105">
    <property type="entry name" value="TonB_sidphr_rcpt"/>
</dbReference>
<reference evidence="20 21" key="1">
    <citation type="submission" date="2018-10" db="EMBL/GenBank/DDBJ databases">
        <title>Xanthobacter tagetidis genome sequencing and assembly.</title>
        <authorList>
            <person name="Maclea K.S."/>
            <person name="Goen A.E."/>
            <person name="Fatima S.A."/>
        </authorList>
    </citation>
    <scope>NUCLEOTIDE SEQUENCE [LARGE SCALE GENOMIC DNA]</scope>
    <source>
        <strain evidence="20 21">ATCC 700314</strain>
    </source>
</reference>
<evidence type="ECO:0000313" key="20">
    <source>
        <dbReference type="EMBL" id="RLP75113.1"/>
    </source>
</evidence>
<dbReference type="Proteomes" id="UP000269692">
    <property type="component" value="Unassembled WGS sequence"/>
</dbReference>
<feature type="domain" description="TonB-dependent receptor-like beta-barrel" evidence="18">
    <location>
        <begin position="326"/>
        <end position="725"/>
    </location>
</feature>
<dbReference type="PROSITE" id="PS01156">
    <property type="entry name" value="TONB_DEPENDENT_REC_2"/>
    <property type="match status" value="1"/>
</dbReference>
<dbReference type="InterPro" id="IPR039426">
    <property type="entry name" value="TonB-dep_rcpt-like"/>
</dbReference>
<proteinExistence type="inferred from homology"/>
<dbReference type="PANTHER" id="PTHR32552">
    <property type="entry name" value="FERRICHROME IRON RECEPTOR-RELATED"/>
    <property type="match status" value="1"/>
</dbReference>
<dbReference type="OrthoDB" id="9760333at2"/>
<evidence type="ECO:0000256" key="16">
    <source>
        <dbReference type="RuleBase" id="RU003357"/>
    </source>
</evidence>
<evidence type="ECO:0000256" key="10">
    <source>
        <dbReference type="ARBA" id="ARBA00023077"/>
    </source>
</evidence>
<dbReference type="InterPro" id="IPR012910">
    <property type="entry name" value="Plug_dom"/>
</dbReference>
<evidence type="ECO:0000256" key="7">
    <source>
        <dbReference type="ARBA" id="ARBA00022729"/>
    </source>
</evidence>
<dbReference type="InterPro" id="IPR010917">
    <property type="entry name" value="TonB_rcpt_CS"/>
</dbReference>
<dbReference type="Gene3D" id="2.40.170.20">
    <property type="entry name" value="TonB-dependent receptor, beta-barrel domain"/>
    <property type="match status" value="1"/>
</dbReference>
<protein>
    <submittedName>
        <fullName evidence="20">TonB-dependent siderophore receptor</fullName>
    </submittedName>
</protein>
<feature type="compositionally biased region" description="Polar residues" evidence="17">
    <location>
        <begin position="18"/>
        <end position="27"/>
    </location>
</feature>
<comment type="subcellular location">
    <subcellularLocation>
        <location evidence="1 14">Cell outer membrane</location>
        <topology evidence="1 14">Multi-pass membrane protein</topology>
    </subcellularLocation>
</comment>
<evidence type="ECO:0000256" key="6">
    <source>
        <dbReference type="ARBA" id="ARBA00022692"/>
    </source>
</evidence>
<dbReference type="CDD" id="cd01347">
    <property type="entry name" value="ligand_gated_channel"/>
    <property type="match status" value="1"/>
</dbReference>
<evidence type="ECO:0000256" key="12">
    <source>
        <dbReference type="ARBA" id="ARBA00023170"/>
    </source>
</evidence>
<dbReference type="InterPro" id="IPR000531">
    <property type="entry name" value="Beta-barrel_TonB"/>
</dbReference>
<dbReference type="AlphaFoldDB" id="A0A3L7A433"/>
<evidence type="ECO:0000256" key="17">
    <source>
        <dbReference type="SAM" id="MobiDB-lite"/>
    </source>
</evidence>
<evidence type="ECO:0000256" key="15">
    <source>
        <dbReference type="PROSITE-ProRule" id="PRU10144"/>
    </source>
</evidence>
<keyword evidence="4 14" id="KW-1134">Transmembrane beta strand</keyword>
<dbReference type="Pfam" id="PF00593">
    <property type="entry name" value="TonB_dep_Rec_b-barrel"/>
    <property type="match status" value="1"/>
</dbReference>
<evidence type="ECO:0000256" key="11">
    <source>
        <dbReference type="ARBA" id="ARBA00023136"/>
    </source>
</evidence>
<evidence type="ECO:0000259" key="18">
    <source>
        <dbReference type="Pfam" id="PF00593"/>
    </source>
</evidence>
<evidence type="ECO:0000256" key="14">
    <source>
        <dbReference type="PROSITE-ProRule" id="PRU01360"/>
    </source>
</evidence>
<comment type="caution">
    <text evidence="20">The sequence shown here is derived from an EMBL/GenBank/DDBJ whole genome shotgun (WGS) entry which is preliminary data.</text>
</comment>
<feature type="short sequence motif" description="TonB C-terminal box" evidence="15">
    <location>
        <begin position="740"/>
        <end position="757"/>
    </location>
</feature>
<keyword evidence="6 14" id="KW-0812">Transmembrane</keyword>
<evidence type="ECO:0000256" key="9">
    <source>
        <dbReference type="ARBA" id="ARBA00023065"/>
    </source>
</evidence>
<dbReference type="InterPro" id="IPR036942">
    <property type="entry name" value="Beta-barrel_TonB_sf"/>
</dbReference>
<evidence type="ECO:0000256" key="13">
    <source>
        <dbReference type="ARBA" id="ARBA00023237"/>
    </source>
</evidence>
<evidence type="ECO:0000259" key="19">
    <source>
        <dbReference type="Pfam" id="PF07715"/>
    </source>
</evidence>
<evidence type="ECO:0000256" key="3">
    <source>
        <dbReference type="ARBA" id="ARBA00022448"/>
    </source>
</evidence>
<evidence type="ECO:0000256" key="5">
    <source>
        <dbReference type="ARBA" id="ARBA00022496"/>
    </source>
</evidence>
<evidence type="ECO:0000313" key="21">
    <source>
        <dbReference type="Proteomes" id="UP000269692"/>
    </source>
</evidence>
<dbReference type="GO" id="GO:0038023">
    <property type="term" value="F:signaling receptor activity"/>
    <property type="evidence" value="ECO:0007669"/>
    <property type="project" value="InterPro"/>
</dbReference>
<dbReference type="Pfam" id="PF07715">
    <property type="entry name" value="Plug"/>
    <property type="match status" value="1"/>
</dbReference>
<evidence type="ECO:0000256" key="1">
    <source>
        <dbReference type="ARBA" id="ARBA00004571"/>
    </source>
</evidence>
<keyword evidence="10 16" id="KW-0798">TonB box</keyword>
<dbReference type="GO" id="GO:0015344">
    <property type="term" value="F:siderophore uptake transmembrane transporter activity"/>
    <property type="evidence" value="ECO:0007669"/>
    <property type="project" value="TreeGrafter"/>
</dbReference>
<sequence length="757" mass="82768">MKWSASRCGRLRAPMSPARNQSKNTAMPQAPTPRAGKSLCLALMAATASAVPGNAQDALQLPEITVEDGGAGSLLLNETRKLHTQNETGSLVGLTPFETPATIDIVTQQEMQERGLNTLTDVYNTVPGVTAGNLPGEPGVTSIRGFSRGAVGYSVDGMQVPDPLLVSRNYDSFSFDRVEILKGPASVIYGNGALAGTINLVTKQPVLNQNFGQAIANYGSFDTWRGGADYNVAIGQNAAVRASAVYAKSNGYVDDTGSETAAVTLAATAALSDRLTTTTGIDYFHDDYETPYQGAPLIARSAAISPSNIVSAPGGMVIDKALRNENYNVYNGEMNSDAVWLRNRTEYRLTDAWTLRNDFNFYTSNRLWANSEDFTFSAQTGLLDRSTTFISHDQQVWSERATALFDGVVAGARHRFAAGLEYIDTTFNSQRRFGTTTSVSPYFPDRGFFPADTAANFPTRQDYDSQVGTYAAFAEDAVNLTDKWLVVGGIRYENIQLDRQIFNLNTGELLNFANTFDSVSWRIGTIYNILPETAVFAQYNQATVPVSSLLLSNLANYDFELSYGNSMEIGIKSALWDNRVVATASIYQIDQYNILTRDPSNPALTVQGGSQRSRGAEAELAVAVTDQWKVMANVSYINAEFTQLWSTSGNLAGNRPPNVPELTYMFLTSYTFDRIPLTASASVQYVSSFYTNTTNTIEVDGRAVLDAWLDYRIGDGTLRLRGKNLTNEFYANWSGYSSTQVYIAPPRSFELSYAVKF</sequence>
<evidence type="ECO:0000256" key="4">
    <source>
        <dbReference type="ARBA" id="ARBA00022452"/>
    </source>
</evidence>
<keyword evidence="3 14" id="KW-0813">Transport</keyword>
<dbReference type="InterPro" id="IPR037066">
    <property type="entry name" value="Plug_dom_sf"/>
</dbReference>
<comment type="similarity">
    <text evidence="2 14 16">Belongs to the TonB-dependent receptor family.</text>
</comment>
<accession>A0A3L7A433</accession>
<keyword evidence="21" id="KW-1185">Reference proteome</keyword>
<gene>
    <name evidence="20" type="ORF">D9R14_17185</name>
</gene>
<dbReference type="NCBIfam" id="TIGR01783">
    <property type="entry name" value="TonB-siderophor"/>
    <property type="match status" value="1"/>
</dbReference>
<keyword evidence="12 20" id="KW-0675">Receptor</keyword>
<dbReference type="Gene3D" id="2.170.130.10">
    <property type="entry name" value="TonB-dependent receptor, plug domain"/>
    <property type="match status" value="1"/>
</dbReference>
<dbReference type="PANTHER" id="PTHR32552:SF84">
    <property type="entry name" value="TONB-DEPENDENT RECEPTOR-RELATED"/>
    <property type="match status" value="1"/>
</dbReference>
<evidence type="ECO:0000256" key="8">
    <source>
        <dbReference type="ARBA" id="ARBA00023004"/>
    </source>
</evidence>
<evidence type="ECO:0000256" key="2">
    <source>
        <dbReference type="ARBA" id="ARBA00009810"/>
    </source>
</evidence>